<feature type="non-terminal residue" evidence="15">
    <location>
        <position position="1"/>
    </location>
</feature>
<dbReference type="CDD" id="cd06960">
    <property type="entry name" value="NR_DBD_HNF4A"/>
    <property type="match status" value="1"/>
</dbReference>
<dbReference type="InterPro" id="IPR001628">
    <property type="entry name" value="Znf_hrmn_rcpt"/>
</dbReference>
<evidence type="ECO:0000313" key="16">
    <source>
        <dbReference type="Proteomes" id="UP001177023"/>
    </source>
</evidence>
<dbReference type="PRINTS" id="PR00047">
    <property type="entry name" value="STROIDFINGER"/>
</dbReference>
<evidence type="ECO:0000256" key="11">
    <source>
        <dbReference type="RuleBase" id="RU004334"/>
    </source>
</evidence>
<evidence type="ECO:0000256" key="6">
    <source>
        <dbReference type="ARBA" id="ARBA00023015"/>
    </source>
</evidence>
<feature type="region of interest" description="Disordered" evidence="12">
    <location>
        <begin position="399"/>
        <end position="431"/>
    </location>
</feature>
<keyword evidence="3 11" id="KW-0479">Metal-binding</keyword>
<dbReference type="PANTHER" id="PTHR46011">
    <property type="entry name" value="NUCLEAR HORMONE RECEPTOR FAMILY MEMBER NHR-86-RELATED"/>
    <property type="match status" value="1"/>
</dbReference>
<protein>
    <submittedName>
        <fullName evidence="15">Uncharacterized protein</fullName>
    </submittedName>
</protein>
<keyword evidence="10 11" id="KW-0539">Nucleus</keyword>
<dbReference type="InterPro" id="IPR000536">
    <property type="entry name" value="Nucl_hrmn_rcpt_lig-bd"/>
</dbReference>
<dbReference type="EMBL" id="CATQJA010000668">
    <property type="protein sequence ID" value="CAJ0562890.1"/>
    <property type="molecule type" value="Genomic_DNA"/>
</dbReference>
<dbReference type="PROSITE" id="PS51843">
    <property type="entry name" value="NR_LBD"/>
    <property type="match status" value="1"/>
</dbReference>
<evidence type="ECO:0000256" key="12">
    <source>
        <dbReference type="SAM" id="MobiDB-lite"/>
    </source>
</evidence>
<sequence>MMCEFQSRKMDEELLPQLTELHPAKMEKLLEDPGVVDESKLCKVCQAASDGSHFGVESCRACAAFFRRSVVLSKDYICRQQGGMCKIYKGTRMCRKCRMDKCRRLGMISDQVQNRPAEKETFLECSPTSSTTPDPVYNISKLSPSQIAPRLYEINDIFKHFLSVQRSVEHSVTNATHRDVFDTTSYFTYKYMEPDSTTMMFTQTTIVDLNNTRYFYEGSVAEHNVETMSNVMRECYLRDCDAVRQLRSLEPTEIEISALMVILLWDQNVAREKPNLIQIASEQRDMIFNELSQYYRYVLNLPDYAVRLGKLMCIYSSLQNNASNFKEELELFNMMNLSDGNHFGVEACRACAAFFRRCITLPKPYNCTQKSNRCRIHKGTRMCRKCRLDKCRRLGMATESVQNRPAEQESLPETAEEPKQTLPDSSSKEVPPYLTGLVEKFRHYLSVQRAVEYSITEGSQRDLFDTITGKAKKTPGQV</sequence>
<gene>
    <name evidence="15" type="ORF">MSPICULIGERA_LOCUS2262</name>
</gene>
<dbReference type="Pfam" id="PF00105">
    <property type="entry name" value="zf-C4"/>
    <property type="match status" value="2"/>
</dbReference>
<comment type="subcellular location">
    <subcellularLocation>
        <location evidence="1 11">Nucleus</location>
    </subcellularLocation>
</comment>
<evidence type="ECO:0000256" key="4">
    <source>
        <dbReference type="ARBA" id="ARBA00022771"/>
    </source>
</evidence>
<dbReference type="InterPro" id="IPR049636">
    <property type="entry name" value="HNF4-like_DBD"/>
</dbReference>
<keyword evidence="9 11" id="KW-0675">Receptor</keyword>
<dbReference type="AlphaFoldDB" id="A0AA36C711"/>
<dbReference type="GO" id="GO:0005634">
    <property type="term" value="C:nucleus"/>
    <property type="evidence" value="ECO:0007669"/>
    <property type="project" value="UniProtKB-SubCell"/>
</dbReference>
<evidence type="ECO:0000313" key="15">
    <source>
        <dbReference type="EMBL" id="CAJ0562890.1"/>
    </source>
</evidence>
<dbReference type="GO" id="GO:0000978">
    <property type="term" value="F:RNA polymerase II cis-regulatory region sequence-specific DNA binding"/>
    <property type="evidence" value="ECO:0007669"/>
    <property type="project" value="InterPro"/>
</dbReference>
<dbReference type="Gene3D" id="3.30.50.10">
    <property type="entry name" value="Erythroid Transcription Factor GATA-1, subunit A"/>
    <property type="match status" value="2"/>
</dbReference>
<comment type="caution">
    <text evidence="15">The sequence shown here is derived from an EMBL/GenBank/DDBJ whole genome shotgun (WGS) entry which is preliminary data.</text>
</comment>
<evidence type="ECO:0000256" key="5">
    <source>
        <dbReference type="ARBA" id="ARBA00022833"/>
    </source>
</evidence>
<dbReference type="Gene3D" id="1.10.565.10">
    <property type="entry name" value="Retinoid X Receptor"/>
    <property type="match status" value="1"/>
</dbReference>
<evidence type="ECO:0000259" key="13">
    <source>
        <dbReference type="PROSITE" id="PS51030"/>
    </source>
</evidence>
<keyword evidence="8 11" id="KW-0804">Transcription</keyword>
<evidence type="ECO:0000256" key="9">
    <source>
        <dbReference type="ARBA" id="ARBA00023170"/>
    </source>
</evidence>
<dbReference type="SMART" id="SM00399">
    <property type="entry name" value="ZnF_C4"/>
    <property type="match status" value="2"/>
</dbReference>
<reference evidence="15" key="1">
    <citation type="submission" date="2023-06" db="EMBL/GenBank/DDBJ databases">
        <authorList>
            <person name="Delattre M."/>
        </authorList>
    </citation>
    <scope>NUCLEOTIDE SEQUENCE</scope>
    <source>
        <strain evidence="15">AF72</strain>
    </source>
</reference>
<feature type="domain" description="NR LBD" evidence="14">
    <location>
        <begin position="10"/>
        <end position="351"/>
    </location>
</feature>
<dbReference type="SMART" id="SM00430">
    <property type="entry name" value="HOLI"/>
    <property type="match status" value="1"/>
</dbReference>
<comment type="similarity">
    <text evidence="2 11">Belongs to the nuclear hormone receptor family.</text>
</comment>
<keyword evidence="5 11" id="KW-0862">Zinc</keyword>
<evidence type="ECO:0000256" key="3">
    <source>
        <dbReference type="ARBA" id="ARBA00022723"/>
    </source>
</evidence>
<keyword evidence="6 11" id="KW-0805">Transcription regulation</keyword>
<evidence type="ECO:0000256" key="2">
    <source>
        <dbReference type="ARBA" id="ARBA00005993"/>
    </source>
</evidence>
<dbReference type="InterPro" id="IPR035500">
    <property type="entry name" value="NHR-like_dom_sf"/>
</dbReference>
<dbReference type="Proteomes" id="UP001177023">
    <property type="component" value="Unassembled WGS sequence"/>
</dbReference>
<accession>A0AA36C711</accession>
<evidence type="ECO:0000256" key="7">
    <source>
        <dbReference type="ARBA" id="ARBA00023125"/>
    </source>
</evidence>
<dbReference type="GO" id="GO:0008270">
    <property type="term" value="F:zinc ion binding"/>
    <property type="evidence" value="ECO:0007669"/>
    <property type="project" value="UniProtKB-KW"/>
</dbReference>
<name>A0AA36C711_9BILA</name>
<dbReference type="Pfam" id="PF00104">
    <property type="entry name" value="Hormone_recep"/>
    <property type="match status" value="1"/>
</dbReference>
<proteinExistence type="inferred from homology"/>
<evidence type="ECO:0000256" key="10">
    <source>
        <dbReference type="ARBA" id="ARBA00023242"/>
    </source>
</evidence>
<dbReference type="InterPro" id="IPR013088">
    <property type="entry name" value="Znf_NHR/GATA"/>
</dbReference>
<keyword evidence="16" id="KW-1185">Reference proteome</keyword>
<dbReference type="SUPFAM" id="SSF48508">
    <property type="entry name" value="Nuclear receptor ligand-binding domain"/>
    <property type="match status" value="1"/>
</dbReference>
<dbReference type="PROSITE" id="PS51030">
    <property type="entry name" value="NUCLEAR_REC_DBD_2"/>
    <property type="match status" value="2"/>
</dbReference>
<dbReference type="PANTHER" id="PTHR46011:SF6">
    <property type="entry name" value="HIGH ZINC ACTIVATED NUCLEAR RECEPTOR PROTEIN"/>
    <property type="match status" value="1"/>
</dbReference>
<dbReference type="SUPFAM" id="SSF57716">
    <property type="entry name" value="Glucocorticoid receptor-like (DNA-binding domain)"/>
    <property type="match status" value="2"/>
</dbReference>
<organism evidence="15 16">
    <name type="scientific">Mesorhabditis spiculigera</name>
    <dbReference type="NCBI Taxonomy" id="96644"/>
    <lineage>
        <taxon>Eukaryota</taxon>
        <taxon>Metazoa</taxon>
        <taxon>Ecdysozoa</taxon>
        <taxon>Nematoda</taxon>
        <taxon>Chromadorea</taxon>
        <taxon>Rhabditida</taxon>
        <taxon>Rhabditina</taxon>
        <taxon>Rhabditomorpha</taxon>
        <taxon>Rhabditoidea</taxon>
        <taxon>Rhabditidae</taxon>
        <taxon>Mesorhabditinae</taxon>
        <taxon>Mesorhabditis</taxon>
    </lineage>
</organism>
<dbReference type="GO" id="GO:0003700">
    <property type="term" value="F:DNA-binding transcription factor activity"/>
    <property type="evidence" value="ECO:0007669"/>
    <property type="project" value="InterPro"/>
</dbReference>
<dbReference type="PROSITE" id="PS00031">
    <property type="entry name" value="NUCLEAR_REC_DBD_1"/>
    <property type="match status" value="1"/>
</dbReference>
<keyword evidence="7 11" id="KW-0238">DNA-binding</keyword>
<evidence type="ECO:0000256" key="1">
    <source>
        <dbReference type="ARBA" id="ARBA00004123"/>
    </source>
</evidence>
<feature type="domain" description="Nuclear receptor" evidence="13">
    <location>
        <begin position="39"/>
        <end position="114"/>
    </location>
</feature>
<evidence type="ECO:0000259" key="14">
    <source>
        <dbReference type="PROSITE" id="PS51843"/>
    </source>
</evidence>
<feature type="domain" description="Nuclear receptor" evidence="13">
    <location>
        <begin position="326"/>
        <end position="403"/>
    </location>
</feature>
<evidence type="ECO:0000256" key="8">
    <source>
        <dbReference type="ARBA" id="ARBA00023163"/>
    </source>
</evidence>
<keyword evidence="4 11" id="KW-0863">Zinc-finger</keyword>